<proteinExistence type="predicted"/>
<gene>
    <name evidence="1" type="ORF">V8G54_015603</name>
</gene>
<dbReference type="AlphaFoldDB" id="A0AAQ3RZN6"/>
<evidence type="ECO:0000313" key="1">
    <source>
        <dbReference type="EMBL" id="WVZ11073.1"/>
    </source>
</evidence>
<dbReference type="Proteomes" id="UP001374535">
    <property type="component" value="Chromosome 5"/>
</dbReference>
<accession>A0AAQ3RZN6</accession>
<protein>
    <submittedName>
        <fullName evidence="1">Uncharacterized protein</fullName>
    </submittedName>
</protein>
<keyword evidence="2" id="KW-1185">Reference proteome</keyword>
<organism evidence="1 2">
    <name type="scientific">Vigna mungo</name>
    <name type="common">Black gram</name>
    <name type="synonym">Phaseolus mungo</name>
    <dbReference type="NCBI Taxonomy" id="3915"/>
    <lineage>
        <taxon>Eukaryota</taxon>
        <taxon>Viridiplantae</taxon>
        <taxon>Streptophyta</taxon>
        <taxon>Embryophyta</taxon>
        <taxon>Tracheophyta</taxon>
        <taxon>Spermatophyta</taxon>
        <taxon>Magnoliopsida</taxon>
        <taxon>eudicotyledons</taxon>
        <taxon>Gunneridae</taxon>
        <taxon>Pentapetalae</taxon>
        <taxon>rosids</taxon>
        <taxon>fabids</taxon>
        <taxon>Fabales</taxon>
        <taxon>Fabaceae</taxon>
        <taxon>Papilionoideae</taxon>
        <taxon>50 kb inversion clade</taxon>
        <taxon>NPAAA clade</taxon>
        <taxon>indigoferoid/millettioid clade</taxon>
        <taxon>Phaseoleae</taxon>
        <taxon>Vigna</taxon>
    </lineage>
</organism>
<reference evidence="1 2" key="1">
    <citation type="journal article" date="2023" name="Life. Sci Alliance">
        <title>Evolutionary insights into 3D genome organization and epigenetic landscape of Vigna mungo.</title>
        <authorList>
            <person name="Junaid A."/>
            <person name="Singh B."/>
            <person name="Bhatia S."/>
        </authorList>
    </citation>
    <scope>NUCLEOTIDE SEQUENCE [LARGE SCALE GENOMIC DNA]</scope>
    <source>
        <strain evidence="1">Urdbean</strain>
    </source>
</reference>
<name>A0AAQ3RZN6_VIGMU</name>
<evidence type="ECO:0000313" key="2">
    <source>
        <dbReference type="Proteomes" id="UP001374535"/>
    </source>
</evidence>
<dbReference type="EMBL" id="CP144696">
    <property type="protein sequence ID" value="WVZ11073.1"/>
    <property type="molecule type" value="Genomic_DNA"/>
</dbReference>
<sequence length="107" mass="11811">MMVTKQTPVRITAAATIATIAEVLRTLAFPGDEGDVAPFTKQGVSKGRPQRKGLLENADAPKRCMFAISGMKPDRLLNERSKCVKVFKFPREVGIGPESELCERSRY</sequence>